<evidence type="ECO:0000313" key="3">
    <source>
        <dbReference type="Proteomes" id="UP000326565"/>
    </source>
</evidence>
<evidence type="ECO:0000313" key="2">
    <source>
        <dbReference type="EMBL" id="KAB8079692.1"/>
    </source>
</evidence>
<proteinExistence type="predicted"/>
<name>A0A5N5XJK3_9EURO</name>
<dbReference type="AlphaFoldDB" id="A0A5N5XJK3"/>
<feature type="signal peptide" evidence="1">
    <location>
        <begin position="1"/>
        <end position="29"/>
    </location>
</feature>
<feature type="chain" id="PRO_5024823273" evidence="1">
    <location>
        <begin position="30"/>
        <end position="118"/>
    </location>
</feature>
<reference evidence="2 3" key="1">
    <citation type="submission" date="2019-04" db="EMBL/GenBank/DDBJ databases">
        <title>Friends and foes A comparative genomics study of 23 Aspergillus species from section Flavi.</title>
        <authorList>
            <consortium name="DOE Joint Genome Institute"/>
            <person name="Kjaerbolling I."/>
            <person name="Vesth T."/>
            <person name="Frisvad J.C."/>
            <person name="Nybo J.L."/>
            <person name="Theobald S."/>
            <person name="Kildgaard S."/>
            <person name="Isbrandt T."/>
            <person name="Kuo A."/>
            <person name="Sato A."/>
            <person name="Lyhne E.K."/>
            <person name="Kogle M.E."/>
            <person name="Wiebenga A."/>
            <person name="Kun R.S."/>
            <person name="Lubbers R.J."/>
            <person name="Makela M.R."/>
            <person name="Barry K."/>
            <person name="Chovatia M."/>
            <person name="Clum A."/>
            <person name="Daum C."/>
            <person name="Haridas S."/>
            <person name="He G."/>
            <person name="LaButti K."/>
            <person name="Lipzen A."/>
            <person name="Mondo S."/>
            <person name="Riley R."/>
            <person name="Salamov A."/>
            <person name="Simmons B.A."/>
            <person name="Magnuson J.K."/>
            <person name="Henrissat B."/>
            <person name="Mortensen U.H."/>
            <person name="Larsen T.O."/>
            <person name="Devries R.P."/>
            <person name="Grigoriev I.V."/>
            <person name="Machida M."/>
            <person name="Baker S.E."/>
            <person name="Andersen M.R."/>
        </authorList>
    </citation>
    <scope>NUCLEOTIDE SEQUENCE [LARGE SCALE GENOMIC DNA]</scope>
    <source>
        <strain evidence="2 3">CBS 151.66</strain>
    </source>
</reference>
<protein>
    <submittedName>
        <fullName evidence="2">Uncharacterized protein</fullName>
    </submittedName>
</protein>
<keyword evidence="3" id="KW-1185">Reference proteome</keyword>
<dbReference type="Proteomes" id="UP000326565">
    <property type="component" value="Unassembled WGS sequence"/>
</dbReference>
<keyword evidence="1" id="KW-0732">Signal</keyword>
<evidence type="ECO:0000256" key="1">
    <source>
        <dbReference type="SAM" id="SignalP"/>
    </source>
</evidence>
<sequence length="118" mass="12807">MIFEQGALFKLRAALLSLVFLFLWNTMAAICNTQDLETNQVAGCDCPTSFSDANCKQCTDASCKKNVKGQLHVCNAGCVTGNLNCNACNLYFGGLCRCLKGASGCRNSGQWWLNNGHR</sequence>
<gene>
    <name evidence="2" type="ORF">BDV29DRAFT_164213</name>
</gene>
<dbReference type="EMBL" id="ML732149">
    <property type="protein sequence ID" value="KAB8079692.1"/>
    <property type="molecule type" value="Genomic_DNA"/>
</dbReference>
<accession>A0A5N5XJK3</accession>
<organism evidence="2 3">
    <name type="scientific">Aspergillus leporis</name>
    <dbReference type="NCBI Taxonomy" id="41062"/>
    <lineage>
        <taxon>Eukaryota</taxon>
        <taxon>Fungi</taxon>
        <taxon>Dikarya</taxon>
        <taxon>Ascomycota</taxon>
        <taxon>Pezizomycotina</taxon>
        <taxon>Eurotiomycetes</taxon>
        <taxon>Eurotiomycetidae</taxon>
        <taxon>Eurotiales</taxon>
        <taxon>Aspergillaceae</taxon>
        <taxon>Aspergillus</taxon>
        <taxon>Aspergillus subgen. Circumdati</taxon>
    </lineage>
</organism>
<dbReference type="OrthoDB" id="4932058at2759"/>